<reference evidence="3" key="2">
    <citation type="submission" date="2021-02" db="EMBL/GenBank/DDBJ databases">
        <title>Aspergillus chevalieri M1 genome sequence.</title>
        <authorList>
            <person name="Kadooka C."/>
            <person name="Mori K."/>
            <person name="Futagami T."/>
        </authorList>
    </citation>
    <scope>NUCLEOTIDE SEQUENCE</scope>
    <source>
        <strain evidence="3">M1</strain>
    </source>
</reference>
<sequence>MDPQPEIFNLEDFTSSSPETDPNVEGIPVQLTNSKSHSLQTSKIEYIDDLPEYPTSHIHGYSYVVASRGRSQNEMEQLVHEIQYSRRQQHGPRRPVKCPFFNCLVKRWTWKCSGIYACEFLNPFLQSYHHTFVDEDCWDVIRNTQRNIQILEANIGKRNAYSYYRSKNEFFNKGYACIDQLPTCKPVFKRHTQMNVHGEFPPYIGCSNGSNEFLTKHHRGSIQGHTSIDLQFLEDLFNHDIMPPTEECGVFESLASRRKYCDRDHLQGPGRLQHTSCGVIFTALVPVDINECPYILFTSHGIHQHPPPPPSKAPERILQGVKRIIQQIQDPSLTTAQFLRSPQLEAFCQQYGASTLAEIHSSFCNKDRIATIIQKQRLLSYPNGQDINGLLFLQNRDSLINEYIQEKYHDSQGTMVFCAFKDQIDLLSTLSSFEIDMSFKRIRSKEMNEVLFATFMPDQCKIITLLRVFTSEDSTEGYYLLFKRAFHLIEKVSGRPVLFDPIHGSGIHGIIVDMDTKQYTGLGQYLSEIDPQHQDPTWQLQHIIIFCRVHFQRSILKAIGTKNKGSGLWSRMMSLLDCQSEAEYDELIKLLIQYESPAVQTWAIQKKSAVIKAGLNESCSKIQPHYFNILRNHTNAVEQSHQKSYASGKYLTLAEAARNSAKLDKDDILQYHNFQQFNIHHSYRASTMEANYLRHMSRERRGHKRQRLSSTAESERQASSQNFEISHENSRGSSSQVADNESTTSSRNLRRVASTNILTIEQRRQELELRDLEAEVKRKEEEVRLKQLQNEQLELELIVMGRSLAI</sequence>
<gene>
    <name evidence="3" type="ORF">ACHE_80027A</name>
</gene>
<feature type="compositionally biased region" description="Polar residues" evidence="2">
    <location>
        <begin position="708"/>
        <end position="724"/>
    </location>
</feature>
<proteinExistence type="predicted"/>
<evidence type="ECO:0008006" key="5">
    <source>
        <dbReference type="Google" id="ProtNLM"/>
    </source>
</evidence>
<dbReference type="KEGG" id="ache:ACHE_80027A"/>
<protein>
    <recommendedName>
        <fullName evidence="5">MULE transposase domain-containing protein</fullName>
    </recommendedName>
</protein>
<feature type="coiled-coil region" evidence="1">
    <location>
        <begin position="755"/>
        <end position="798"/>
    </location>
</feature>
<dbReference type="RefSeq" id="XP_043140640.1">
    <property type="nucleotide sequence ID" value="XM_043283352.1"/>
</dbReference>
<reference evidence="3" key="1">
    <citation type="submission" date="2021-01" db="EMBL/GenBank/DDBJ databases">
        <authorList>
            <consortium name="Aspergillus chevalieri M1 genome sequencing consortium"/>
            <person name="Kazuki M."/>
            <person name="Futagami T."/>
        </authorList>
    </citation>
    <scope>NUCLEOTIDE SEQUENCE</scope>
    <source>
        <strain evidence="3">M1</strain>
    </source>
</reference>
<feature type="compositionally biased region" description="Basic residues" evidence="2">
    <location>
        <begin position="698"/>
        <end position="707"/>
    </location>
</feature>
<accession>A0A7R7VWM5</accession>
<feature type="compositionally biased region" description="Polar residues" evidence="2">
    <location>
        <begin position="731"/>
        <end position="750"/>
    </location>
</feature>
<keyword evidence="1" id="KW-0175">Coiled coil</keyword>
<dbReference type="GeneID" id="66986476"/>
<organism evidence="3 4">
    <name type="scientific">Aspergillus chevalieri</name>
    <name type="common">Eurotium chevalieri</name>
    <dbReference type="NCBI Taxonomy" id="182096"/>
    <lineage>
        <taxon>Eukaryota</taxon>
        <taxon>Fungi</taxon>
        <taxon>Dikarya</taxon>
        <taxon>Ascomycota</taxon>
        <taxon>Pezizomycotina</taxon>
        <taxon>Eurotiomycetes</taxon>
        <taxon>Eurotiomycetidae</taxon>
        <taxon>Eurotiales</taxon>
        <taxon>Aspergillaceae</taxon>
        <taxon>Aspergillus</taxon>
        <taxon>Aspergillus subgen. Aspergillus</taxon>
    </lineage>
</organism>
<keyword evidence="4" id="KW-1185">Reference proteome</keyword>
<dbReference type="EMBL" id="AP024423">
    <property type="protein sequence ID" value="BCR92127.1"/>
    <property type="molecule type" value="Genomic_DNA"/>
</dbReference>
<name>A0A7R7VWM5_ASPCH</name>
<evidence type="ECO:0000256" key="2">
    <source>
        <dbReference type="SAM" id="MobiDB-lite"/>
    </source>
</evidence>
<evidence type="ECO:0000313" key="4">
    <source>
        <dbReference type="Proteomes" id="UP000637239"/>
    </source>
</evidence>
<dbReference type="AlphaFoldDB" id="A0A7R7VWM5"/>
<evidence type="ECO:0000256" key="1">
    <source>
        <dbReference type="SAM" id="Coils"/>
    </source>
</evidence>
<dbReference type="Proteomes" id="UP000637239">
    <property type="component" value="Chromosome 8"/>
</dbReference>
<evidence type="ECO:0000313" key="3">
    <source>
        <dbReference type="EMBL" id="BCR92127.1"/>
    </source>
</evidence>
<feature type="region of interest" description="Disordered" evidence="2">
    <location>
        <begin position="698"/>
        <end position="750"/>
    </location>
</feature>